<sequence length="140" mass="14187">MVSLASAVMVMSSPAARVFVELFLWAVWAGIAYLFVAIGTKLSPGMATSGIALVAGLNSVANAVSELIGLSMVNTTNQLLGGTDINVPGEGMFVALSDGGGFRGVGLLLRGEDVRGSRLIDSAPAPTPTPIDPCVGQAEP</sequence>
<feature type="region of interest" description="Disordered" evidence="1">
    <location>
        <begin position="119"/>
        <end position="140"/>
    </location>
</feature>
<protein>
    <submittedName>
        <fullName evidence="3">Uncharacterized protein</fullName>
    </submittedName>
</protein>
<organism evidence="3 4">
    <name type="scientific">Prescottella agglutinans</name>
    <dbReference type="NCBI Taxonomy" id="1644129"/>
    <lineage>
        <taxon>Bacteria</taxon>
        <taxon>Bacillati</taxon>
        <taxon>Actinomycetota</taxon>
        <taxon>Actinomycetes</taxon>
        <taxon>Mycobacteriales</taxon>
        <taxon>Nocardiaceae</taxon>
        <taxon>Prescottella</taxon>
    </lineage>
</organism>
<dbReference type="RefSeq" id="WP_280764080.1">
    <property type="nucleotide sequence ID" value="NZ_JARXVC010000030.1"/>
</dbReference>
<evidence type="ECO:0000256" key="2">
    <source>
        <dbReference type="SAM" id="Phobius"/>
    </source>
</evidence>
<comment type="caution">
    <text evidence="3">The sequence shown here is derived from an EMBL/GenBank/DDBJ whole genome shotgun (WGS) entry which is preliminary data.</text>
</comment>
<gene>
    <name evidence="3" type="ORF">M2280_006173</name>
</gene>
<evidence type="ECO:0000256" key="1">
    <source>
        <dbReference type="SAM" id="MobiDB-lite"/>
    </source>
</evidence>
<accession>A0ABT6MLQ1</accession>
<reference evidence="3 4" key="1">
    <citation type="submission" date="2023-04" db="EMBL/GenBank/DDBJ databases">
        <title>Forest soil microbial communities from Buena Vista Peninsula, Colon Province, Panama.</title>
        <authorList>
            <person name="Bouskill N."/>
        </authorList>
    </citation>
    <scope>NUCLEOTIDE SEQUENCE [LARGE SCALE GENOMIC DNA]</scope>
    <source>
        <strain evidence="3 4">CFH S0262</strain>
    </source>
</reference>
<keyword evidence="4" id="KW-1185">Reference proteome</keyword>
<name>A0ABT6MLQ1_9NOCA</name>
<evidence type="ECO:0000313" key="4">
    <source>
        <dbReference type="Proteomes" id="UP001160334"/>
    </source>
</evidence>
<proteinExistence type="predicted"/>
<keyword evidence="2" id="KW-0472">Membrane</keyword>
<keyword evidence="2" id="KW-0812">Transmembrane</keyword>
<feature type="transmembrane region" description="Helical" evidence="2">
    <location>
        <begin position="15"/>
        <end position="36"/>
    </location>
</feature>
<dbReference type="EMBL" id="JARXVC010000030">
    <property type="protein sequence ID" value="MDH6284909.1"/>
    <property type="molecule type" value="Genomic_DNA"/>
</dbReference>
<keyword evidence="2" id="KW-1133">Transmembrane helix</keyword>
<evidence type="ECO:0000313" key="3">
    <source>
        <dbReference type="EMBL" id="MDH6284909.1"/>
    </source>
</evidence>
<dbReference type="Proteomes" id="UP001160334">
    <property type="component" value="Unassembled WGS sequence"/>
</dbReference>